<reference evidence="10" key="1">
    <citation type="submission" date="2022-04" db="EMBL/GenBank/DDBJ databases">
        <title>Carnegiea gigantea Genome sequencing and assembly v2.</title>
        <authorList>
            <person name="Copetti D."/>
            <person name="Sanderson M.J."/>
            <person name="Burquez A."/>
            <person name="Wojciechowski M.F."/>
        </authorList>
    </citation>
    <scope>NUCLEOTIDE SEQUENCE</scope>
    <source>
        <strain evidence="10">SGP5-SGP5p</strain>
        <tissue evidence="10">Aerial part</tissue>
    </source>
</reference>
<dbReference type="Pfam" id="PF01490">
    <property type="entry name" value="Aa_trans"/>
    <property type="match status" value="1"/>
</dbReference>
<feature type="transmembrane region" description="Helical" evidence="8">
    <location>
        <begin position="38"/>
        <end position="56"/>
    </location>
</feature>
<dbReference type="EMBL" id="JAKOGI010000323">
    <property type="protein sequence ID" value="KAJ8436924.1"/>
    <property type="molecule type" value="Genomic_DNA"/>
</dbReference>
<dbReference type="Proteomes" id="UP001153076">
    <property type="component" value="Unassembled WGS sequence"/>
</dbReference>
<sequence length="529" mass="58679">MAQPSDDGRIRTAVVGSGILAVPWSMAQLGWILGPATLVVFAIITYHAATLLIDCYRVGDPNRGRRNYTYMDAVRSFLGERKEFWCGLFQYSILCGTMVGYTITTAASIVAVIRSICFHEKGRGADCNTSGTLYMILYGGMQIILSQFPNLEKVALLSATAAITSVGYCLTALGLTTAKLAMNHTVRGSLKLGMASEEISSMNKVWNVFQALGNIAFAYTYSMVLLEIQDTLRVPPENKTMRKVTKWALGGTTLFYITLGCTGYAAFGNDVPGNVLTGDYNPFWIVDIGNIAVIIHLITAYQVFAQPIYGAFERWLASKYPTTPFFNKTYTLRPPFTKTLNIEFTLSRLVLRTILVMFTTALALIIPFFNAILGLLGAISFWPLTIYLPVQMYMVQAEIKRGCPTWMMFKAMSFCCLLVTLMAAIGSTASIVEQLKVAKLFDKQQIQQPETLVLRLNRKKKKVTWKEGTIDNEFMNKKSSKRCCIFHKEKPFDEDDSDDEDRPNSDKPHGDGCCSHGHGDGRSGNGVAD</sequence>
<evidence type="ECO:0000256" key="8">
    <source>
        <dbReference type="SAM" id="Phobius"/>
    </source>
</evidence>
<organism evidence="10 11">
    <name type="scientific">Carnegiea gigantea</name>
    <dbReference type="NCBI Taxonomy" id="171969"/>
    <lineage>
        <taxon>Eukaryota</taxon>
        <taxon>Viridiplantae</taxon>
        <taxon>Streptophyta</taxon>
        <taxon>Embryophyta</taxon>
        <taxon>Tracheophyta</taxon>
        <taxon>Spermatophyta</taxon>
        <taxon>Magnoliopsida</taxon>
        <taxon>eudicotyledons</taxon>
        <taxon>Gunneridae</taxon>
        <taxon>Pentapetalae</taxon>
        <taxon>Caryophyllales</taxon>
        <taxon>Cactineae</taxon>
        <taxon>Cactaceae</taxon>
        <taxon>Cactoideae</taxon>
        <taxon>Echinocereeae</taxon>
        <taxon>Carnegiea</taxon>
    </lineage>
</organism>
<feature type="transmembrane region" description="Helical" evidence="8">
    <location>
        <begin position="12"/>
        <end position="32"/>
    </location>
</feature>
<proteinExistence type="predicted"/>
<evidence type="ECO:0000313" key="10">
    <source>
        <dbReference type="EMBL" id="KAJ8436924.1"/>
    </source>
</evidence>
<keyword evidence="3 8" id="KW-0812">Transmembrane</keyword>
<evidence type="ECO:0000256" key="3">
    <source>
        <dbReference type="ARBA" id="ARBA00022692"/>
    </source>
</evidence>
<comment type="caution">
    <text evidence="10">The sequence shown here is derived from an EMBL/GenBank/DDBJ whole genome shotgun (WGS) entry which is preliminary data.</text>
</comment>
<evidence type="ECO:0000256" key="4">
    <source>
        <dbReference type="ARBA" id="ARBA00022970"/>
    </source>
</evidence>
<evidence type="ECO:0000256" key="6">
    <source>
        <dbReference type="ARBA" id="ARBA00023136"/>
    </source>
</evidence>
<dbReference type="GO" id="GO:0006865">
    <property type="term" value="P:amino acid transport"/>
    <property type="evidence" value="ECO:0007669"/>
    <property type="project" value="UniProtKB-KW"/>
</dbReference>
<feature type="compositionally biased region" description="Acidic residues" evidence="7">
    <location>
        <begin position="492"/>
        <end position="501"/>
    </location>
</feature>
<dbReference type="PANTHER" id="PTHR48017">
    <property type="entry name" value="OS05G0424000 PROTEIN-RELATED"/>
    <property type="match status" value="1"/>
</dbReference>
<feature type="transmembrane region" description="Helical" evidence="8">
    <location>
        <begin position="247"/>
        <end position="267"/>
    </location>
</feature>
<dbReference type="OrthoDB" id="40134at2759"/>
<dbReference type="GO" id="GO:0016020">
    <property type="term" value="C:membrane"/>
    <property type="evidence" value="ECO:0007669"/>
    <property type="project" value="UniProtKB-SubCell"/>
</dbReference>
<protein>
    <recommendedName>
        <fullName evidence="9">Amino acid transporter transmembrane domain-containing protein</fullName>
    </recommendedName>
</protein>
<name>A0A9Q1K4Y4_9CARY</name>
<gene>
    <name evidence="10" type="ORF">Cgig2_017349</name>
</gene>
<feature type="transmembrane region" description="Helical" evidence="8">
    <location>
        <begin position="349"/>
        <end position="366"/>
    </location>
</feature>
<evidence type="ECO:0000313" key="11">
    <source>
        <dbReference type="Proteomes" id="UP001153076"/>
    </source>
</evidence>
<keyword evidence="6 8" id="KW-0472">Membrane</keyword>
<dbReference type="InterPro" id="IPR013057">
    <property type="entry name" value="AA_transpt_TM"/>
</dbReference>
<feature type="region of interest" description="Disordered" evidence="7">
    <location>
        <begin position="491"/>
        <end position="529"/>
    </location>
</feature>
<dbReference type="InterPro" id="IPR011107">
    <property type="entry name" value="PPI_Ypi1"/>
</dbReference>
<dbReference type="AlphaFoldDB" id="A0A9Q1K4Y4"/>
<feature type="transmembrane region" description="Helical" evidence="8">
    <location>
        <begin position="154"/>
        <end position="175"/>
    </location>
</feature>
<evidence type="ECO:0000256" key="1">
    <source>
        <dbReference type="ARBA" id="ARBA00004370"/>
    </source>
</evidence>
<feature type="transmembrane region" description="Helical" evidence="8">
    <location>
        <begin position="372"/>
        <end position="390"/>
    </location>
</feature>
<dbReference type="GO" id="GO:0004865">
    <property type="term" value="F:protein serine/threonine phosphatase inhibitor activity"/>
    <property type="evidence" value="ECO:0007669"/>
    <property type="project" value="InterPro"/>
</dbReference>
<comment type="subcellular location">
    <subcellularLocation>
        <location evidence="1">Membrane</location>
    </subcellularLocation>
</comment>
<evidence type="ECO:0000256" key="5">
    <source>
        <dbReference type="ARBA" id="ARBA00022989"/>
    </source>
</evidence>
<keyword evidence="5 8" id="KW-1133">Transmembrane helix</keyword>
<dbReference type="Pfam" id="PF07491">
    <property type="entry name" value="PPI_Ypi1"/>
    <property type="match status" value="1"/>
</dbReference>
<feature type="transmembrane region" description="Helical" evidence="8">
    <location>
        <begin position="411"/>
        <end position="432"/>
    </location>
</feature>
<keyword evidence="4" id="KW-0029">Amino-acid transport</keyword>
<evidence type="ECO:0000256" key="2">
    <source>
        <dbReference type="ARBA" id="ARBA00022448"/>
    </source>
</evidence>
<keyword evidence="2" id="KW-0813">Transport</keyword>
<evidence type="ECO:0000256" key="7">
    <source>
        <dbReference type="SAM" id="MobiDB-lite"/>
    </source>
</evidence>
<feature type="transmembrane region" description="Helical" evidence="8">
    <location>
        <begin position="283"/>
        <end position="304"/>
    </location>
</feature>
<accession>A0A9Q1K4Y4</accession>
<keyword evidence="11" id="KW-1185">Reference proteome</keyword>
<feature type="domain" description="Amino acid transporter transmembrane" evidence="9">
    <location>
        <begin position="12"/>
        <end position="431"/>
    </location>
</feature>
<evidence type="ECO:0000259" key="9">
    <source>
        <dbReference type="Pfam" id="PF01490"/>
    </source>
</evidence>